<dbReference type="Proteomes" id="UP000824258">
    <property type="component" value="Unassembled WGS sequence"/>
</dbReference>
<dbReference type="Gene3D" id="3.30.300.20">
    <property type="match status" value="1"/>
</dbReference>
<gene>
    <name evidence="9 13" type="primary">der</name>
    <name evidence="13" type="ORF">IAA70_03490</name>
</gene>
<feature type="binding site" evidence="9">
    <location>
        <begin position="57"/>
        <end position="61"/>
    </location>
    <ligand>
        <name>GTP</name>
        <dbReference type="ChEBI" id="CHEBI:37565"/>
        <label>1</label>
    </ligand>
</feature>
<evidence type="ECO:0000259" key="12">
    <source>
        <dbReference type="PROSITE" id="PS51712"/>
    </source>
</evidence>
<dbReference type="Gene3D" id="3.40.50.300">
    <property type="entry name" value="P-loop containing nucleotide triphosphate hydrolases"/>
    <property type="match status" value="2"/>
</dbReference>
<evidence type="ECO:0000256" key="9">
    <source>
        <dbReference type="HAMAP-Rule" id="MF_00195"/>
    </source>
</evidence>
<comment type="function">
    <text evidence="8 9 11">GTPase that plays an essential role in the late steps of ribosome biogenesis.</text>
</comment>
<accession>A0A9D1A6Z5</accession>
<dbReference type="NCBIfam" id="TIGR03594">
    <property type="entry name" value="GTPase_EngA"/>
    <property type="match status" value="1"/>
</dbReference>
<keyword evidence="6 9" id="KW-0342">GTP-binding</keyword>
<dbReference type="InterPro" id="IPR006073">
    <property type="entry name" value="GTP-bd"/>
</dbReference>
<dbReference type="PANTHER" id="PTHR43834:SF6">
    <property type="entry name" value="GTPASE DER"/>
    <property type="match status" value="1"/>
</dbReference>
<dbReference type="GO" id="GO:0042254">
    <property type="term" value="P:ribosome biogenesis"/>
    <property type="evidence" value="ECO:0007669"/>
    <property type="project" value="UniProtKB-KW"/>
</dbReference>
<dbReference type="NCBIfam" id="TIGR00231">
    <property type="entry name" value="small_GTP"/>
    <property type="match status" value="2"/>
</dbReference>
<comment type="subunit">
    <text evidence="9">Associates with the 50S ribosomal subunit.</text>
</comment>
<organism evidence="13 14">
    <name type="scientific">Candidatus Avoscillospira stercoripullorum</name>
    <dbReference type="NCBI Taxonomy" id="2840709"/>
    <lineage>
        <taxon>Bacteria</taxon>
        <taxon>Bacillati</taxon>
        <taxon>Bacillota</taxon>
        <taxon>Clostridia</taxon>
        <taxon>Eubacteriales</taxon>
        <taxon>Oscillospiraceae</taxon>
        <taxon>Oscillospiraceae incertae sedis</taxon>
        <taxon>Candidatus Avoscillospira</taxon>
    </lineage>
</organism>
<feature type="binding site" evidence="9">
    <location>
        <begin position="10"/>
        <end position="17"/>
    </location>
    <ligand>
        <name>GTP</name>
        <dbReference type="ChEBI" id="CHEBI:37565"/>
        <label>1</label>
    </ligand>
</feature>
<feature type="binding site" evidence="9">
    <location>
        <begin position="296"/>
        <end position="299"/>
    </location>
    <ligand>
        <name>GTP</name>
        <dbReference type="ChEBI" id="CHEBI:37565"/>
        <label>2</label>
    </ligand>
</feature>
<dbReference type="PANTHER" id="PTHR43834">
    <property type="entry name" value="GTPASE DER"/>
    <property type="match status" value="1"/>
</dbReference>
<feature type="binding site" evidence="9">
    <location>
        <begin position="184"/>
        <end position="191"/>
    </location>
    <ligand>
        <name>GTP</name>
        <dbReference type="ChEBI" id="CHEBI:37565"/>
        <label>2</label>
    </ligand>
</feature>
<dbReference type="FunFam" id="3.40.50.300:FF:000057">
    <property type="entry name" value="GTPase Der"/>
    <property type="match status" value="1"/>
</dbReference>
<evidence type="ECO:0000256" key="11">
    <source>
        <dbReference type="RuleBase" id="RU004481"/>
    </source>
</evidence>
<evidence type="ECO:0000256" key="4">
    <source>
        <dbReference type="ARBA" id="ARBA00022737"/>
    </source>
</evidence>
<comment type="caution">
    <text evidence="13">The sequence shown here is derived from an EMBL/GenBank/DDBJ whole genome shotgun (WGS) entry which is preliminary data.</text>
</comment>
<evidence type="ECO:0000256" key="5">
    <source>
        <dbReference type="ARBA" id="ARBA00022741"/>
    </source>
</evidence>
<dbReference type="SMART" id="SM00382">
    <property type="entry name" value="AAA"/>
    <property type="match status" value="2"/>
</dbReference>
<feature type="domain" description="EngA-type G" evidence="12">
    <location>
        <begin position="4"/>
        <end position="169"/>
    </location>
</feature>
<dbReference type="FunFam" id="3.40.50.300:FF:000040">
    <property type="entry name" value="GTPase Der"/>
    <property type="match status" value="1"/>
</dbReference>
<keyword evidence="4 11" id="KW-0677">Repeat</keyword>
<dbReference type="InterPro" id="IPR031166">
    <property type="entry name" value="G_ENGA"/>
</dbReference>
<dbReference type="InterPro" id="IPR016484">
    <property type="entry name" value="GTPase_Der"/>
</dbReference>
<keyword evidence="5 9" id="KW-0547">Nucleotide-binding</keyword>
<evidence type="ECO:0000256" key="3">
    <source>
        <dbReference type="ARBA" id="ARBA00022517"/>
    </source>
</evidence>
<comment type="similarity">
    <text evidence="1 9 10 11">Belongs to the TRAFAC class TrmE-Era-EngA-EngB-Septin-like GTPase superfamily. EngA (Der) GTPase family.</text>
</comment>
<dbReference type="SUPFAM" id="SSF52540">
    <property type="entry name" value="P-loop containing nucleoside triphosphate hydrolases"/>
    <property type="match status" value="2"/>
</dbReference>
<dbReference type="HAMAP" id="MF_00195">
    <property type="entry name" value="GTPase_Der"/>
    <property type="match status" value="1"/>
</dbReference>
<dbReference type="CDD" id="cd01894">
    <property type="entry name" value="EngA1"/>
    <property type="match status" value="1"/>
</dbReference>
<evidence type="ECO:0000313" key="14">
    <source>
        <dbReference type="Proteomes" id="UP000824258"/>
    </source>
</evidence>
<sequence>MGKPIVAIVGRPNVGKSMLFNKLTGRRMAIVEDTPGVTRDRIYGDCEWNGRTFHLVDTGGIEPGTDSDMLKFMRRQAEIAIETADVIIMVTDVTVGLTAADSEVATMLKRSKKPVVVAVNKCDRVGAPDPEFYAFYGLGLGDPIEVSAIHGHGTGDLLDACVAEFPPEDEDEAEEDRIKVAIVGKPNVGKSSLLNQILGQERVIVSNVAGTTRDAIDSDFENEFGKYCFIDTAGMRRKSKVDDAIEKYSNLRTISAIERADVCLILIDATEGVTEQDTKIAGLAHEAGKASILVVNKWDLVEKETNTMDKMTDEVRRDLSYMTYAPVLFLSALTGQRVNKLYQLINEVVAQSAMRISTGMLNNVLEDATARVQPPSDKGRRLKIYYMTQVGVKPPHFVAFCNDARLFHFSYQRYLENQLRAVFGLMGTPIKLTIRQKGDKNDLG</sequence>
<keyword evidence="3 9" id="KW-0690">Ribosome biogenesis</keyword>
<evidence type="ECO:0000256" key="7">
    <source>
        <dbReference type="ARBA" id="ARBA00032345"/>
    </source>
</evidence>
<dbReference type="CDD" id="cd01895">
    <property type="entry name" value="EngA2"/>
    <property type="match status" value="1"/>
</dbReference>
<evidence type="ECO:0000256" key="10">
    <source>
        <dbReference type="PROSITE-ProRule" id="PRU01049"/>
    </source>
</evidence>
<evidence type="ECO:0000256" key="2">
    <source>
        <dbReference type="ARBA" id="ARBA00020953"/>
    </source>
</evidence>
<proteinExistence type="inferred from homology"/>
<dbReference type="AlphaFoldDB" id="A0A9D1A6Z5"/>
<dbReference type="Pfam" id="PF01926">
    <property type="entry name" value="MMR_HSR1"/>
    <property type="match status" value="2"/>
</dbReference>
<dbReference type="Pfam" id="PF14714">
    <property type="entry name" value="KH_dom-like"/>
    <property type="match status" value="1"/>
</dbReference>
<dbReference type="PIRSF" id="PIRSF006485">
    <property type="entry name" value="GTP-binding_EngA"/>
    <property type="match status" value="1"/>
</dbReference>
<protein>
    <recommendedName>
        <fullName evidence="2 9">GTPase Der</fullName>
    </recommendedName>
    <alternativeName>
        <fullName evidence="7 9">GTP-binding protein EngA</fullName>
    </alternativeName>
</protein>
<dbReference type="GO" id="GO:0005525">
    <property type="term" value="F:GTP binding"/>
    <property type="evidence" value="ECO:0007669"/>
    <property type="project" value="UniProtKB-UniRule"/>
</dbReference>
<dbReference type="InterPro" id="IPR005225">
    <property type="entry name" value="Small_GTP-bd"/>
</dbReference>
<name>A0A9D1A6Z5_9FIRM</name>
<dbReference type="PRINTS" id="PR00326">
    <property type="entry name" value="GTP1OBG"/>
</dbReference>
<dbReference type="InterPro" id="IPR015946">
    <property type="entry name" value="KH_dom-like_a/b"/>
</dbReference>
<reference evidence="13" key="2">
    <citation type="journal article" date="2021" name="PeerJ">
        <title>Extensive microbial diversity within the chicken gut microbiome revealed by metagenomics and culture.</title>
        <authorList>
            <person name="Gilroy R."/>
            <person name="Ravi A."/>
            <person name="Getino M."/>
            <person name="Pursley I."/>
            <person name="Horton D.L."/>
            <person name="Alikhan N.F."/>
            <person name="Baker D."/>
            <person name="Gharbi K."/>
            <person name="Hall N."/>
            <person name="Watson M."/>
            <person name="Adriaenssens E.M."/>
            <person name="Foster-Nyarko E."/>
            <person name="Jarju S."/>
            <person name="Secka A."/>
            <person name="Antonio M."/>
            <person name="Oren A."/>
            <person name="Chaudhuri R.R."/>
            <person name="La Ragione R."/>
            <person name="Hildebrand F."/>
            <person name="Pallen M.J."/>
        </authorList>
    </citation>
    <scope>NUCLEOTIDE SEQUENCE</scope>
    <source>
        <strain evidence="13">ChiHjej9B8-7071</strain>
    </source>
</reference>
<dbReference type="InterPro" id="IPR003593">
    <property type="entry name" value="AAA+_ATPase"/>
</dbReference>
<dbReference type="GO" id="GO:0043022">
    <property type="term" value="F:ribosome binding"/>
    <property type="evidence" value="ECO:0007669"/>
    <property type="project" value="TreeGrafter"/>
</dbReference>
<evidence type="ECO:0000313" key="13">
    <source>
        <dbReference type="EMBL" id="HIR09451.1"/>
    </source>
</evidence>
<dbReference type="FunFam" id="3.30.300.20:FF:000004">
    <property type="entry name" value="GTPase Der"/>
    <property type="match status" value="1"/>
</dbReference>
<dbReference type="InterPro" id="IPR032859">
    <property type="entry name" value="KH_dom-like"/>
</dbReference>
<evidence type="ECO:0000256" key="8">
    <source>
        <dbReference type="ARBA" id="ARBA00053470"/>
    </source>
</evidence>
<dbReference type="EMBL" id="DVGD01000101">
    <property type="protein sequence ID" value="HIR09451.1"/>
    <property type="molecule type" value="Genomic_DNA"/>
</dbReference>
<reference evidence="13" key="1">
    <citation type="submission" date="2020-10" db="EMBL/GenBank/DDBJ databases">
        <authorList>
            <person name="Gilroy R."/>
        </authorList>
    </citation>
    <scope>NUCLEOTIDE SEQUENCE</scope>
    <source>
        <strain evidence="13">ChiHjej9B8-7071</strain>
    </source>
</reference>
<feature type="binding site" evidence="9">
    <location>
        <begin position="231"/>
        <end position="235"/>
    </location>
    <ligand>
        <name>GTP</name>
        <dbReference type="ChEBI" id="CHEBI:37565"/>
        <label>2</label>
    </ligand>
</feature>
<dbReference type="PROSITE" id="PS51712">
    <property type="entry name" value="G_ENGA"/>
    <property type="match status" value="2"/>
</dbReference>
<evidence type="ECO:0000256" key="6">
    <source>
        <dbReference type="ARBA" id="ARBA00023134"/>
    </source>
</evidence>
<feature type="domain" description="EngA-type G" evidence="12">
    <location>
        <begin position="178"/>
        <end position="353"/>
    </location>
</feature>
<dbReference type="InterPro" id="IPR027417">
    <property type="entry name" value="P-loop_NTPase"/>
</dbReference>
<evidence type="ECO:0000256" key="1">
    <source>
        <dbReference type="ARBA" id="ARBA00008279"/>
    </source>
</evidence>
<feature type="binding site" evidence="9">
    <location>
        <begin position="120"/>
        <end position="123"/>
    </location>
    <ligand>
        <name>GTP</name>
        <dbReference type="ChEBI" id="CHEBI:37565"/>
        <label>1</label>
    </ligand>
</feature>